<feature type="active site" description="Nucleophile" evidence="4">
    <location>
        <position position="50"/>
    </location>
</feature>
<comment type="caution">
    <text evidence="4">Lacks conserved residue(s) required for the propagation of feature annotation.</text>
</comment>
<dbReference type="GO" id="GO:0016787">
    <property type="term" value="F:hydrolase activity"/>
    <property type="evidence" value="ECO:0007669"/>
    <property type="project" value="UniProtKB-UniRule"/>
</dbReference>
<dbReference type="PANTHER" id="PTHR14226:SF29">
    <property type="entry name" value="NEUROPATHY TARGET ESTERASE SWS"/>
    <property type="match status" value="1"/>
</dbReference>
<name>A0A2U3P311_9MYCO</name>
<dbReference type="InterPro" id="IPR016035">
    <property type="entry name" value="Acyl_Trfase/lysoPLipase"/>
</dbReference>
<feature type="short sequence motif" description="GXSXG" evidence="4">
    <location>
        <begin position="48"/>
        <end position="52"/>
    </location>
</feature>
<accession>A0A2U3P311</accession>
<feature type="domain" description="PNPLA" evidence="5">
    <location>
        <begin position="17"/>
        <end position="187"/>
    </location>
</feature>
<keyword evidence="7" id="KW-1185">Reference proteome</keyword>
<evidence type="ECO:0000256" key="2">
    <source>
        <dbReference type="ARBA" id="ARBA00022963"/>
    </source>
</evidence>
<sequence length="291" mass="30026">MNGPALGLDELPKPVGYVLGGGASLGAIQVGMLQALSECDVIPDLVAGTSVGSLNGAVIAADPKGAVNRLSHVWARMTRDQVFPGGLLAQALLLQRVKTYLFPNTGLAAVIADFVGQATTFADLKLPFAAVTTDIATARPHVVRSGPLLSALLASAAIPGIFPAVDLDGRQLYDGGLVANVPMRQAVEMGARSLVVLDCNFPGQLPGSTGTIADILLYTAMVAMRAQSVLEAPAIAARIPVIYLPGPAPRLLSPLDFTHTAALIEAAYVSARSFLEQLRITGPGLYGSPSP</sequence>
<evidence type="ECO:0000256" key="3">
    <source>
        <dbReference type="ARBA" id="ARBA00023098"/>
    </source>
</evidence>
<feature type="active site" description="Proton acceptor" evidence="4">
    <location>
        <position position="174"/>
    </location>
</feature>
<evidence type="ECO:0000259" key="5">
    <source>
        <dbReference type="PROSITE" id="PS51635"/>
    </source>
</evidence>
<proteinExistence type="predicted"/>
<dbReference type="SUPFAM" id="SSF52151">
    <property type="entry name" value="FabD/lysophospholipase-like"/>
    <property type="match status" value="1"/>
</dbReference>
<evidence type="ECO:0000313" key="6">
    <source>
        <dbReference type="EMBL" id="SPM38117.1"/>
    </source>
</evidence>
<dbReference type="EMBL" id="FUEZ01000003">
    <property type="protein sequence ID" value="SPM38117.1"/>
    <property type="molecule type" value="Genomic_DNA"/>
</dbReference>
<feature type="short sequence motif" description="DGA/G" evidence="4">
    <location>
        <begin position="174"/>
        <end position="176"/>
    </location>
</feature>
<dbReference type="InterPro" id="IPR002641">
    <property type="entry name" value="PNPLA_dom"/>
</dbReference>
<dbReference type="AlphaFoldDB" id="A0A2U3P311"/>
<protein>
    <submittedName>
        <fullName evidence="6">Alpha-beta hydrolase superfamily esterase</fullName>
    </submittedName>
</protein>
<dbReference type="RefSeq" id="WP_077077141.1">
    <property type="nucleotide sequence ID" value="NZ_FUEZ01000003.1"/>
</dbReference>
<dbReference type="Gene3D" id="3.40.1090.10">
    <property type="entry name" value="Cytosolic phospholipase A2 catalytic domain"/>
    <property type="match status" value="2"/>
</dbReference>
<dbReference type="InterPro" id="IPR050301">
    <property type="entry name" value="NTE"/>
</dbReference>
<evidence type="ECO:0000256" key="1">
    <source>
        <dbReference type="ARBA" id="ARBA00022801"/>
    </source>
</evidence>
<dbReference type="STRING" id="1841861.GCA_900157365_04495"/>
<dbReference type="GO" id="GO:0016042">
    <property type="term" value="P:lipid catabolic process"/>
    <property type="evidence" value="ECO:0007669"/>
    <property type="project" value="UniProtKB-UniRule"/>
</dbReference>
<dbReference type="Proteomes" id="UP000240424">
    <property type="component" value="Unassembled WGS sequence"/>
</dbReference>
<organism evidence="6 7">
    <name type="scientific">Mycobacterium numidiamassiliense</name>
    <dbReference type="NCBI Taxonomy" id="1841861"/>
    <lineage>
        <taxon>Bacteria</taxon>
        <taxon>Bacillati</taxon>
        <taxon>Actinomycetota</taxon>
        <taxon>Actinomycetes</taxon>
        <taxon>Mycobacteriales</taxon>
        <taxon>Mycobacteriaceae</taxon>
        <taxon>Mycobacterium</taxon>
    </lineage>
</organism>
<keyword evidence="1 4" id="KW-0378">Hydrolase</keyword>
<dbReference type="PANTHER" id="PTHR14226">
    <property type="entry name" value="NEUROPATHY TARGET ESTERASE/SWISS CHEESE D.MELANOGASTER"/>
    <property type="match status" value="1"/>
</dbReference>
<evidence type="ECO:0000313" key="7">
    <source>
        <dbReference type="Proteomes" id="UP000240424"/>
    </source>
</evidence>
<gene>
    <name evidence="6" type="ORF">MNAB215_293</name>
</gene>
<dbReference type="Pfam" id="PF01734">
    <property type="entry name" value="Patatin"/>
    <property type="match status" value="1"/>
</dbReference>
<keyword evidence="3 4" id="KW-0443">Lipid metabolism</keyword>
<keyword evidence="2 4" id="KW-0442">Lipid degradation</keyword>
<dbReference type="PROSITE" id="PS51635">
    <property type="entry name" value="PNPLA"/>
    <property type="match status" value="1"/>
</dbReference>
<reference evidence="6 7" key="1">
    <citation type="submission" date="2017-01" db="EMBL/GenBank/DDBJ databases">
        <authorList>
            <consortium name="Urmite Genomes"/>
        </authorList>
    </citation>
    <scope>NUCLEOTIDE SEQUENCE [LARGE SCALE GENOMIC DNA]</scope>
    <source>
        <strain evidence="6 7">AB215</strain>
    </source>
</reference>
<dbReference type="OrthoDB" id="4080114at2"/>
<evidence type="ECO:0000256" key="4">
    <source>
        <dbReference type="PROSITE-ProRule" id="PRU01161"/>
    </source>
</evidence>